<evidence type="ECO:0000313" key="6">
    <source>
        <dbReference type="Proteomes" id="UP001327560"/>
    </source>
</evidence>
<dbReference type="SUPFAM" id="SSF53756">
    <property type="entry name" value="UDP-Glycosyltransferase/glycogen phosphorylase"/>
    <property type="match status" value="1"/>
</dbReference>
<dbReference type="AlphaFoldDB" id="A0AAQ3Q9D5"/>
<feature type="compositionally biased region" description="Polar residues" evidence="2">
    <location>
        <begin position="107"/>
        <end position="116"/>
    </location>
</feature>
<name>A0AAQ3Q9D5_9LILI</name>
<dbReference type="PANTHER" id="PTHR11926:SF774">
    <property type="entry name" value="UDP-GLYCOSYLTRANSFERASE 85A1-RELATED"/>
    <property type="match status" value="1"/>
</dbReference>
<proteinExistence type="inferred from homology"/>
<organism evidence="5 6">
    <name type="scientific">Canna indica</name>
    <name type="common">Indian-shot</name>
    <dbReference type="NCBI Taxonomy" id="4628"/>
    <lineage>
        <taxon>Eukaryota</taxon>
        <taxon>Viridiplantae</taxon>
        <taxon>Streptophyta</taxon>
        <taxon>Embryophyta</taxon>
        <taxon>Tracheophyta</taxon>
        <taxon>Spermatophyta</taxon>
        <taxon>Magnoliopsida</taxon>
        <taxon>Liliopsida</taxon>
        <taxon>Zingiberales</taxon>
        <taxon>Cannaceae</taxon>
        <taxon>Canna</taxon>
    </lineage>
</organism>
<feature type="transmembrane region" description="Helical" evidence="3">
    <location>
        <begin position="328"/>
        <end position="344"/>
    </location>
</feature>
<dbReference type="GO" id="GO:0080043">
    <property type="term" value="F:quercetin 3-O-glucosyltransferase activity"/>
    <property type="evidence" value="ECO:0007669"/>
    <property type="project" value="TreeGrafter"/>
</dbReference>
<dbReference type="Gene3D" id="3.40.50.2000">
    <property type="entry name" value="Glycogen Phosphorylase B"/>
    <property type="match status" value="1"/>
</dbReference>
<dbReference type="InterPro" id="IPR006176">
    <property type="entry name" value="3-OHacyl-CoA_DH_NAD-bd"/>
</dbReference>
<comment type="similarity">
    <text evidence="1">Belongs to the UDP-glycosyltransferase family.</text>
</comment>
<protein>
    <recommendedName>
        <fullName evidence="4">3-hydroxyacyl-CoA dehydrogenase NAD binding domain-containing protein</fullName>
    </recommendedName>
</protein>
<evidence type="ECO:0000256" key="2">
    <source>
        <dbReference type="SAM" id="MobiDB-lite"/>
    </source>
</evidence>
<keyword evidence="3" id="KW-0812">Transmembrane</keyword>
<dbReference type="Proteomes" id="UP001327560">
    <property type="component" value="Chromosome 3"/>
</dbReference>
<reference evidence="5 6" key="1">
    <citation type="submission" date="2023-10" db="EMBL/GenBank/DDBJ databases">
        <title>Chromosome-scale genome assembly provides insights into flower coloration mechanisms of Canna indica.</title>
        <authorList>
            <person name="Li C."/>
        </authorList>
    </citation>
    <scope>NUCLEOTIDE SEQUENCE [LARGE SCALE GENOMIC DNA]</scope>
    <source>
        <tissue evidence="5">Flower</tissue>
    </source>
</reference>
<feature type="domain" description="3-hydroxyacyl-CoA dehydrogenase NAD binding" evidence="4">
    <location>
        <begin position="153"/>
        <end position="207"/>
    </location>
</feature>
<dbReference type="GO" id="GO:0006631">
    <property type="term" value="P:fatty acid metabolic process"/>
    <property type="evidence" value="ECO:0007669"/>
    <property type="project" value="InterPro"/>
</dbReference>
<dbReference type="Gene3D" id="3.40.50.720">
    <property type="entry name" value="NAD(P)-binding Rossmann-like Domain"/>
    <property type="match status" value="1"/>
</dbReference>
<feature type="region of interest" description="Disordered" evidence="2">
    <location>
        <begin position="107"/>
        <end position="129"/>
    </location>
</feature>
<dbReference type="Pfam" id="PF02737">
    <property type="entry name" value="3HCDH_N"/>
    <property type="match status" value="1"/>
</dbReference>
<evidence type="ECO:0000256" key="3">
    <source>
        <dbReference type="SAM" id="Phobius"/>
    </source>
</evidence>
<evidence type="ECO:0000256" key="1">
    <source>
        <dbReference type="ARBA" id="ARBA00009995"/>
    </source>
</evidence>
<evidence type="ECO:0000313" key="5">
    <source>
        <dbReference type="EMBL" id="WOL01171.1"/>
    </source>
</evidence>
<evidence type="ECO:0000259" key="4">
    <source>
        <dbReference type="Pfam" id="PF02737"/>
    </source>
</evidence>
<accession>A0AAQ3Q9D5</accession>
<dbReference type="GO" id="GO:0070403">
    <property type="term" value="F:NAD+ binding"/>
    <property type="evidence" value="ECO:0007669"/>
    <property type="project" value="InterPro"/>
</dbReference>
<keyword evidence="6" id="KW-1185">Reference proteome</keyword>
<sequence length="407" mass="46313">MGSSDNQPFRWESYWFSSTDFKAILDMGLFTPLTAPSRPVSLLSHWIALWKQLCPIIKHGHFEKDKARKARRKELEANILSLSLLADEGRLTQVSPHFLGTTNVAETKQAAESTSPDVGGSPHPPRHGYETRGVLSVLRRVVYKIFPKGEQGIDSKFLQKGLKMIQANLEGLMKKESLTQDKMNKTLSLVKGALDYSEFKDVDMVIEPRHLSRFSVPQRPFLLQSPPAPIEFVVQYEEQRIFRPRQPPRLSLRHHSRWTPALRSRQEPKRPCALLCTLVKKTCSAPFTKLLTALNDPSSGVPPVAYVISDFICSFTLNATTAMAIPNIYFYSFNACGFMGIFYYKDLMERGIILLKSEEDLRNGYLDTIIDWIPGMPKLRLKDLTSFLRMANQEDLMLNFLGTKTIN</sequence>
<keyword evidence="3" id="KW-0472">Membrane</keyword>
<dbReference type="GO" id="GO:0080044">
    <property type="term" value="F:quercetin 7-O-glucosyltransferase activity"/>
    <property type="evidence" value="ECO:0007669"/>
    <property type="project" value="TreeGrafter"/>
</dbReference>
<dbReference type="EMBL" id="CP136892">
    <property type="protein sequence ID" value="WOL01171.1"/>
    <property type="molecule type" value="Genomic_DNA"/>
</dbReference>
<keyword evidence="3" id="KW-1133">Transmembrane helix</keyword>
<dbReference type="PANTHER" id="PTHR11926">
    <property type="entry name" value="GLUCOSYL/GLUCURONOSYL TRANSFERASES"/>
    <property type="match status" value="1"/>
</dbReference>
<gene>
    <name evidence="5" type="ORF">Cni_G09885</name>
</gene>